<dbReference type="Gene3D" id="1.10.10.10">
    <property type="entry name" value="Winged helix-like DNA-binding domain superfamily/Winged helix DNA-binding domain"/>
    <property type="match status" value="1"/>
</dbReference>
<accession>A0ABQ6JAN1</accession>
<evidence type="ECO:0000313" key="3">
    <source>
        <dbReference type="EMBL" id="GMA85242.1"/>
    </source>
</evidence>
<name>A0ABQ6JAN1_9ACTN</name>
<dbReference type="InterPro" id="IPR005561">
    <property type="entry name" value="ANTAR"/>
</dbReference>
<dbReference type="SMART" id="SM01012">
    <property type="entry name" value="ANTAR"/>
    <property type="match status" value="1"/>
</dbReference>
<evidence type="ECO:0000256" key="1">
    <source>
        <dbReference type="SAM" id="MobiDB-lite"/>
    </source>
</evidence>
<feature type="region of interest" description="Disordered" evidence="1">
    <location>
        <begin position="265"/>
        <end position="288"/>
    </location>
</feature>
<sequence length="288" mass="30520">MTLRDNRIGRRAQADPFTLDGEQVTTMHQKIGTEVLDLRDTDEPTAETEALRQRVSDLEAQVESLRAEVVTRARVAQATGILMATYRLPAGGAREMLHAAAGQHDLTPYELAVRVTEAGEPARRAAAGAAAAVGPPSARSPQPLGRAGSTHSVQRVVAPVHQRVPPPRVLDVALRAALRQVPVHVAGDPAHVLVVVVGEVGDLRPLDLDDAAAALVPDRLALADADALAVVGLQPVLEPASASCSPPRRSRGGCPCARRRPCARPWHARRPPHLGSPSTAPGARLWGW</sequence>
<dbReference type="EMBL" id="BSUZ01000001">
    <property type="protein sequence ID" value="GMA85242.1"/>
    <property type="molecule type" value="Genomic_DNA"/>
</dbReference>
<keyword evidence="4" id="KW-1185">Reference proteome</keyword>
<protein>
    <recommendedName>
        <fullName evidence="2">ANTAR domain-containing protein</fullName>
    </recommendedName>
</protein>
<evidence type="ECO:0000259" key="2">
    <source>
        <dbReference type="PROSITE" id="PS50921"/>
    </source>
</evidence>
<evidence type="ECO:0000313" key="4">
    <source>
        <dbReference type="Proteomes" id="UP001157017"/>
    </source>
</evidence>
<feature type="domain" description="ANTAR" evidence="2">
    <location>
        <begin position="55"/>
        <end position="116"/>
    </location>
</feature>
<feature type="compositionally biased region" description="Low complexity" evidence="1">
    <location>
        <begin position="127"/>
        <end position="141"/>
    </location>
</feature>
<proteinExistence type="predicted"/>
<reference evidence="4" key="1">
    <citation type="journal article" date="2019" name="Int. J. Syst. Evol. Microbiol.">
        <title>The Global Catalogue of Microorganisms (GCM) 10K type strain sequencing project: providing services to taxonomists for standard genome sequencing and annotation.</title>
        <authorList>
            <consortium name="The Broad Institute Genomics Platform"/>
            <consortium name="The Broad Institute Genome Sequencing Center for Infectious Disease"/>
            <person name="Wu L."/>
            <person name="Ma J."/>
        </authorList>
    </citation>
    <scope>NUCLEOTIDE SEQUENCE [LARGE SCALE GENOMIC DNA]</scope>
    <source>
        <strain evidence="4">NBRC 108730</strain>
    </source>
</reference>
<dbReference type="PROSITE" id="PS50921">
    <property type="entry name" value="ANTAR"/>
    <property type="match status" value="1"/>
</dbReference>
<organism evidence="3 4">
    <name type="scientific">Angustibacter aerolatus</name>
    <dbReference type="NCBI Taxonomy" id="1162965"/>
    <lineage>
        <taxon>Bacteria</taxon>
        <taxon>Bacillati</taxon>
        <taxon>Actinomycetota</taxon>
        <taxon>Actinomycetes</taxon>
        <taxon>Kineosporiales</taxon>
        <taxon>Kineosporiaceae</taxon>
    </lineage>
</organism>
<dbReference type="Proteomes" id="UP001157017">
    <property type="component" value="Unassembled WGS sequence"/>
</dbReference>
<feature type="region of interest" description="Disordered" evidence="1">
    <location>
        <begin position="127"/>
        <end position="150"/>
    </location>
</feature>
<gene>
    <name evidence="3" type="ORF">GCM10025868_04920</name>
</gene>
<comment type="caution">
    <text evidence="3">The sequence shown here is derived from an EMBL/GenBank/DDBJ whole genome shotgun (WGS) entry which is preliminary data.</text>
</comment>
<dbReference type="Pfam" id="PF03861">
    <property type="entry name" value="ANTAR"/>
    <property type="match status" value="1"/>
</dbReference>
<dbReference type="InterPro" id="IPR036388">
    <property type="entry name" value="WH-like_DNA-bd_sf"/>
</dbReference>